<evidence type="ECO:0000256" key="4">
    <source>
        <dbReference type="ARBA" id="ARBA00023163"/>
    </source>
</evidence>
<evidence type="ECO:0000256" key="5">
    <source>
        <dbReference type="PROSITE-ProRule" id="PRU01091"/>
    </source>
</evidence>
<reference evidence="8 9" key="1">
    <citation type="journal article" date="2013" name="Genome Announc.">
        <title>Draft genome sequence of an Actinobacterium, Brachybacterium muris strain UCD-AY4.</title>
        <authorList>
            <person name="Lo J.R."/>
            <person name="Lang J.M."/>
            <person name="Darling A.E."/>
            <person name="Eisen J.A."/>
            <person name="Coil D.A."/>
        </authorList>
    </citation>
    <scope>NUCLEOTIDE SEQUENCE [LARGE SCALE GENOMIC DNA]</scope>
    <source>
        <strain evidence="8 9">UCD-AY4</strain>
    </source>
</reference>
<name>A0A022KZC1_9MICO</name>
<dbReference type="Pfam" id="PF00486">
    <property type="entry name" value="Trans_reg_C"/>
    <property type="match status" value="1"/>
</dbReference>
<keyword evidence="1" id="KW-0597">Phosphoprotein</keyword>
<protein>
    <submittedName>
        <fullName evidence="8">Transcriptional regulator</fullName>
    </submittedName>
</protein>
<dbReference type="Gene3D" id="1.10.10.10">
    <property type="entry name" value="Winged helix-like DNA-binding domain superfamily/Winged helix DNA-binding domain"/>
    <property type="match status" value="1"/>
</dbReference>
<dbReference type="SUPFAM" id="SSF46894">
    <property type="entry name" value="C-terminal effector domain of the bipartite response regulators"/>
    <property type="match status" value="1"/>
</dbReference>
<dbReference type="Proteomes" id="UP000019754">
    <property type="component" value="Unassembled WGS sequence"/>
</dbReference>
<evidence type="ECO:0000256" key="2">
    <source>
        <dbReference type="ARBA" id="ARBA00023015"/>
    </source>
</evidence>
<dbReference type="OrthoDB" id="8927943at2"/>
<dbReference type="SMART" id="SM00862">
    <property type="entry name" value="Trans_reg_C"/>
    <property type="match status" value="1"/>
</dbReference>
<accession>A0A022KZC1</accession>
<proteinExistence type="predicted"/>
<sequence length="282" mass="30200">MTIALDRPTTTRPLTGHAPRSSSRTGTSGAAPSLRLSAPSPARADRTGQTAPHDTRAASGNSPEAGVTITVQVTLPSGTGDVEAALVADTLRTQAQRLSSARRGLTSVTVHSPRPFVATSGATRTERTLPPTRQQAAISPLRPRRTGTVSPTSPARRDAENARRRVLAATAVSPSSPSVPHDSALVLDLYGRRVRIDGQDVDLTYKEFELLAHLARNARRTVSREELMESVWSNAPAETGERTVDVHVRRLRSKLGRYRKLVSTVRGTGYRLDPGSDVAILG</sequence>
<dbReference type="InterPro" id="IPR001867">
    <property type="entry name" value="OmpR/PhoB-type_DNA-bd"/>
</dbReference>
<dbReference type="InterPro" id="IPR039420">
    <property type="entry name" value="WalR-like"/>
</dbReference>
<dbReference type="GO" id="GO:0000976">
    <property type="term" value="F:transcription cis-regulatory region binding"/>
    <property type="evidence" value="ECO:0007669"/>
    <property type="project" value="TreeGrafter"/>
</dbReference>
<keyword evidence="2" id="KW-0805">Transcription regulation</keyword>
<dbReference type="GO" id="GO:0005829">
    <property type="term" value="C:cytosol"/>
    <property type="evidence" value="ECO:0007669"/>
    <property type="project" value="TreeGrafter"/>
</dbReference>
<dbReference type="PROSITE" id="PS51755">
    <property type="entry name" value="OMPR_PHOB"/>
    <property type="match status" value="1"/>
</dbReference>
<dbReference type="InterPro" id="IPR016032">
    <property type="entry name" value="Sig_transdc_resp-reg_C-effctor"/>
</dbReference>
<comment type="caution">
    <text evidence="8">The sequence shown here is derived from an EMBL/GenBank/DDBJ whole genome shotgun (WGS) entry which is preliminary data.</text>
</comment>
<evidence type="ECO:0000313" key="8">
    <source>
        <dbReference type="EMBL" id="EYT48688.1"/>
    </source>
</evidence>
<dbReference type="EMBL" id="AORC01000013">
    <property type="protein sequence ID" value="EYT48688.1"/>
    <property type="molecule type" value="Genomic_DNA"/>
</dbReference>
<keyword evidence="4" id="KW-0804">Transcription</keyword>
<dbReference type="PANTHER" id="PTHR48111">
    <property type="entry name" value="REGULATOR OF RPOS"/>
    <property type="match status" value="1"/>
</dbReference>
<organism evidence="8 9">
    <name type="scientific">Brachybacterium muris UCD-AY4</name>
    <dbReference type="NCBI Taxonomy" id="1249481"/>
    <lineage>
        <taxon>Bacteria</taxon>
        <taxon>Bacillati</taxon>
        <taxon>Actinomycetota</taxon>
        <taxon>Actinomycetes</taxon>
        <taxon>Micrococcales</taxon>
        <taxon>Dermabacteraceae</taxon>
        <taxon>Brachybacterium</taxon>
    </lineage>
</organism>
<dbReference type="InterPro" id="IPR036388">
    <property type="entry name" value="WH-like_DNA-bd_sf"/>
</dbReference>
<dbReference type="HOGENOM" id="CLU_1127393_0_0_11"/>
<dbReference type="AlphaFoldDB" id="A0A022KZC1"/>
<dbReference type="STRING" id="1249481.D641_0110785"/>
<evidence type="ECO:0000256" key="6">
    <source>
        <dbReference type="SAM" id="MobiDB-lite"/>
    </source>
</evidence>
<feature type="region of interest" description="Disordered" evidence="6">
    <location>
        <begin position="1"/>
        <end position="65"/>
    </location>
</feature>
<dbReference type="CDD" id="cd00383">
    <property type="entry name" value="trans_reg_C"/>
    <property type="match status" value="1"/>
</dbReference>
<dbReference type="PANTHER" id="PTHR48111:SF4">
    <property type="entry name" value="DNA-BINDING DUAL TRANSCRIPTIONAL REGULATOR OMPR"/>
    <property type="match status" value="1"/>
</dbReference>
<dbReference type="GO" id="GO:0032993">
    <property type="term" value="C:protein-DNA complex"/>
    <property type="evidence" value="ECO:0007669"/>
    <property type="project" value="TreeGrafter"/>
</dbReference>
<feature type="compositionally biased region" description="Polar residues" evidence="6">
    <location>
        <begin position="47"/>
        <end position="62"/>
    </location>
</feature>
<evidence type="ECO:0000256" key="3">
    <source>
        <dbReference type="ARBA" id="ARBA00023125"/>
    </source>
</evidence>
<evidence type="ECO:0000256" key="1">
    <source>
        <dbReference type="ARBA" id="ARBA00022553"/>
    </source>
</evidence>
<feature type="region of interest" description="Disordered" evidence="6">
    <location>
        <begin position="119"/>
        <end position="164"/>
    </location>
</feature>
<gene>
    <name evidence="8" type="ORF">D641_0110785</name>
</gene>
<dbReference type="GO" id="GO:0006355">
    <property type="term" value="P:regulation of DNA-templated transcription"/>
    <property type="evidence" value="ECO:0007669"/>
    <property type="project" value="InterPro"/>
</dbReference>
<evidence type="ECO:0000313" key="9">
    <source>
        <dbReference type="Proteomes" id="UP000019754"/>
    </source>
</evidence>
<feature type="domain" description="OmpR/PhoB-type" evidence="7">
    <location>
        <begin position="174"/>
        <end position="274"/>
    </location>
</feature>
<dbReference type="GO" id="GO:0000156">
    <property type="term" value="F:phosphorelay response regulator activity"/>
    <property type="evidence" value="ECO:0007669"/>
    <property type="project" value="TreeGrafter"/>
</dbReference>
<feature type="DNA-binding region" description="OmpR/PhoB-type" evidence="5">
    <location>
        <begin position="174"/>
        <end position="274"/>
    </location>
</feature>
<evidence type="ECO:0000259" key="7">
    <source>
        <dbReference type="PROSITE" id="PS51755"/>
    </source>
</evidence>
<keyword evidence="3 5" id="KW-0238">DNA-binding</keyword>
<dbReference type="RefSeq" id="WP_017824791.1">
    <property type="nucleotide sequence ID" value="NZ_KB403092.1"/>
</dbReference>
<keyword evidence="9" id="KW-1185">Reference proteome</keyword>
<feature type="compositionally biased region" description="Polar residues" evidence="6">
    <location>
        <begin position="20"/>
        <end position="30"/>
    </location>
</feature>